<dbReference type="SMART" id="SM01230">
    <property type="entry name" value="Gln-synt_C"/>
    <property type="match status" value="1"/>
</dbReference>
<feature type="domain" description="GS beta-grasp" evidence="12">
    <location>
        <begin position="25"/>
        <end position="107"/>
    </location>
</feature>
<dbReference type="Proteomes" id="UP000887566">
    <property type="component" value="Unplaced"/>
</dbReference>
<dbReference type="InterPro" id="IPR027302">
    <property type="entry name" value="Gln_synth_N_conserv_site"/>
</dbReference>
<reference evidence="15" key="1">
    <citation type="submission" date="2022-11" db="UniProtKB">
        <authorList>
            <consortium name="WormBaseParasite"/>
        </authorList>
    </citation>
    <scope>IDENTIFICATION</scope>
</reference>
<dbReference type="GO" id="GO:0006542">
    <property type="term" value="P:glutamine biosynthetic process"/>
    <property type="evidence" value="ECO:0007669"/>
    <property type="project" value="InterPro"/>
</dbReference>
<comment type="similarity">
    <text evidence="2 8 9">Belongs to the glutamine synthetase family.</text>
</comment>
<keyword evidence="7 10" id="KW-0067">ATP-binding</keyword>
<keyword evidence="5 10" id="KW-0436">Ligase</keyword>
<evidence type="ECO:0000313" key="14">
    <source>
        <dbReference type="Proteomes" id="UP000887566"/>
    </source>
</evidence>
<dbReference type="InterPro" id="IPR008146">
    <property type="entry name" value="Gln_synth_cat_dom"/>
</dbReference>
<dbReference type="EC" id="6.3.1.2" evidence="3 10"/>
<keyword evidence="4" id="KW-0963">Cytoplasm</keyword>
<dbReference type="InterPro" id="IPR014746">
    <property type="entry name" value="Gln_synth/guanido_kin_cat_dom"/>
</dbReference>
<dbReference type="GO" id="GO:0004356">
    <property type="term" value="F:glutamine synthetase activity"/>
    <property type="evidence" value="ECO:0007669"/>
    <property type="project" value="UniProtKB-EC"/>
</dbReference>
<evidence type="ECO:0000256" key="7">
    <source>
        <dbReference type="ARBA" id="ARBA00022840"/>
    </source>
</evidence>
<organism evidence="14 15">
    <name type="scientific">Plectus sambesii</name>
    <dbReference type="NCBI Taxonomy" id="2011161"/>
    <lineage>
        <taxon>Eukaryota</taxon>
        <taxon>Metazoa</taxon>
        <taxon>Ecdysozoa</taxon>
        <taxon>Nematoda</taxon>
        <taxon>Chromadorea</taxon>
        <taxon>Plectida</taxon>
        <taxon>Plectina</taxon>
        <taxon>Plectoidea</taxon>
        <taxon>Plectidae</taxon>
        <taxon>Plectus</taxon>
    </lineage>
</organism>
<sequence>MIRTYTSTDKRIADRYNALPGAEDNIFHTYVWIDGSDETLRAKTRVVEKEIRSLKDVPTWHYDGSSTYQATGENSDMLLKPVNWCRDPFFPGGKSKLIMCETFNGSGSPSASNLRHQLVPVAEKTLDLEPWFAFEQEYILLGSDGRPLGFPENGFPQPQGPYYCAVGGGRITGRDISNSHLLACRYAGLAICGTNAEVLLGQWEYQIGPVGALDICDHLWLSRYILERVAEEYGVGVTFDPKPVIGDWNGSGNHCNFSTKPMRENGGIKEIYKAIEKLSKRHEDHMRDYDPTGGLANRRRLTGKHETASADDFSHGEGARTVSIRIPRPAVDDQKGWLEDRRPAANCDPYAVVNRMLRTVCCDE</sequence>
<dbReference type="PANTHER" id="PTHR20852:SF44">
    <property type="entry name" value="GLUTAMINE SYNTHETASE 1, MITOCHONDRIAL"/>
    <property type="match status" value="1"/>
</dbReference>
<dbReference type="SUPFAM" id="SSF54368">
    <property type="entry name" value="Glutamine synthetase, N-terminal domain"/>
    <property type="match status" value="1"/>
</dbReference>
<dbReference type="Gene3D" id="3.10.20.70">
    <property type="entry name" value="Glutamine synthetase, N-terminal domain"/>
    <property type="match status" value="1"/>
</dbReference>
<accession>A0A914WY93</accession>
<feature type="compositionally biased region" description="Basic and acidic residues" evidence="11">
    <location>
        <begin position="303"/>
        <end position="317"/>
    </location>
</feature>
<evidence type="ECO:0000313" key="15">
    <source>
        <dbReference type="WBParaSite" id="PSAMB.scaffold570size46881.g6984.t1"/>
    </source>
</evidence>
<dbReference type="InterPro" id="IPR008147">
    <property type="entry name" value="Gln_synt_N"/>
</dbReference>
<dbReference type="FunFam" id="3.30.590.10:FF:000011">
    <property type="entry name" value="Glutamine synthetase"/>
    <property type="match status" value="1"/>
</dbReference>
<evidence type="ECO:0000256" key="5">
    <source>
        <dbReference type="ARBA" id="ARBA00022598"/>
    </source>
</evidence>
<feature type="domain" description="GS catalytic" evidence="13">
    <location>
        <begin position="114"/>
        <end position="364"/>
    </location>
</feature>
<evidence type="ECO:0000259" key="12">
    <source>
        <dbReference type="PROSITE" id="PS51986"/>
    </source>
</evidence>
<keyword evidence="6 10" id="KW-0547">Nucleotide-binding</keyword>
<evidence type="ECO:0000256" key="6">
    <source>
        <dbReference type="ARBA" id="ARBA00022741"/>
    </source>
</evidence>
<dbReference type="InterPro" id="IPR050292">
    <property type="entry name" value="Glutamine_Synthetase"/>
</dbReference>
<proteinExistence type="inferred from homology"/>
<dbReference type="Pfam" id="PF00120">
    <property type="entry name" value="Gln-synt_C"/>
    <property type="match status" value="1"/>
</dbReference>
<feature type="region of interest" description="Disordered" evidence="11">
    <location>
        <begin position="286"/>
        <end position="317"/>
    </location>
</feature>
<evidence type="ECO:0000259" key="13">
    <source>
        <dbReference type="PROSITE" id="PS51987"/>
    </source>
</evidence>
<protein>
    <recommendedName>
        <fullName evidence="3 10">Glutamine synthetase</fullName>
        <ecNumber evidence="3 10">6.3.1.2</ecNumber>
    </recommendedName>
</protein>
<evidence type="ECO:0000256" key="9">
    <source>
        <dbReference type="RuleBase" id="RU000384"/>
    </source>
</evidence>
<keyword evidence="14" id="KW-1185">Reference proteome</keyword>
<dbReference type="SUPFAM" id="SSF55931">
    <property type="entry name" value="Glutamine synthetase/guanido kinase"/>
    <property type="match status" value="1"/>
</dbReference>
<comment type="subcellular location">
    <subcellularLocation>
        <location evidence="1">Cytoplasm</location>
    </subcellularLocation>
</comment>
<evidence type="ECO:0000256" key="2">
    <source>
        <dbReference type="ARBA" id="ARBA00009897"/>
    </source>
</evidence>
<dbReference type="PROSITE" id="PS00181">
    <property type="entry name" value="GLNA_ATP"/>
    <property type="match status" value="1"/>
</dbReference>
<evidence type="ECO:0000256" key="1">
    <source>
        <dbReference type="ARBA" id="ARBA00004496"/>
    </source>
</evidence>
<evidence type="ECO:0000256" key="4">
    <source>
        <dbReference type="ARBA" id="ARBA00022490"/>
    </source>
</evidence>
<name>A0A914WY93_9BILA</name>
<evidence type="ECO:0000256" key="3">
    <source>
        <dbReference type="ARBA" id="ARBA00012937"/>
    </source>
</evidence>
<dbReference type="AlphaFoldDB" id="A0A914WY93"/>
<dbReference type="GO" id="GO:0005737">
    <property type="term" value="C:cytoplasm"/>
    <property type="evidence" value="ECO:0007669"/>
    <property type="project" value="UniProtKB-SubCell"/>
</dbReference>
<evidence type="ECO:0000256" key="10">
    <source>
        <dbReference type="RuleBase" id="RU004356"/>
    </source>
</evidence>
<dbReference type="PROSITE" id="PS00180">
    <property type="entry name" value="GLNA_1"/>
    <property type="match status" value="1"/>
</dbReference>
<comment type="catalytic activity">
    <reaction evidence="10">
        <text>L-glutamate + NH4(+) + ATP = L-glutamine + ADP + phosphate + H(+)</text>
        <dbReference type="Rhea" id="RHEA:16169"/>
        <dbReference type="ChEBI" id="CHEBI:15378"/>
        <dbReference type="ChEBI" id="CHEBI:28938"/>
        <dbReference type="ChEBI" id="CHEBI:29985"/>
        <dbReference type="ChEBI" id="CHEBI:30616"/>
        <dbReference type="ChEBI" id="CHEBI:43474"/>
        <dbReference type="ChEBI" id="CHEBI:58359"/>
        <dbReference type="ChEBI" id="CHEBI:456216"/>
        <dbReference type="EC" id="6.3.1.2"/>
    </reaction>
</comment>
<dbReference type="InterPro" id="IPR036651">
    <property type="entry name" value="Gln_synt_N_sf"/>
</dbReference>
<evidence type="ECO:0000256" key="11">
    <source>
        <dbReference type="SAM" id="MobiDB-lite"/>
    </source>
</evidence>
<dbReference type="InterPro" id="IPR027303">
    <property type="entry name" value="Gln_synth_gly_rich_site"/>
</dbReference>
<evidence type="ECO:0000256" key="8">
    <source>
        <dbReference type="PROSITE-ProRule" id="PRU01330"/>
    </source>
</evidence>
<dbReference type="WBParaSite" id="PSAMB.scaffold570size46881.g6984.t1">
    <property type="protein sequence ID" value="PSAMB.scaffold570size46881.g6984.t1"/>
    <property type="gene ID" value="PSAMB.scaffold570size46881.g6984"/>
</dbReference>
<dbReference type="GO" id="GO:0005524">
    <property type="term" value="F:ATP binding"/>
    <property type="evidence" value="ECO:0007669"/>
    <property type="project" value="UniProtKB-KW"/>
</dbReference>
<dbReference type="PROSITE" id="PS51987">
    <property type="entry name" value="GS_CATALYTIC"/>
    <property type="match status" value="1"/>
</dbReference>
<dbReference type="PROSITE" id="PS51986">
    <property type="entry name" value="GS_BETA_GRASP"/>
    <property type="match status" value="1"/>
</dbReference>
<dbReference type="Gene3D" id="3.30.590.10">
    <property type="entry name" value="Glutamine synthetase/guanido kinase, catalytic domain"/>
    <property type="match status" value="1"/>
</dbReference>
<dbReference type="PANTHER" id="PTHR20852">
    <property type="entry name" value="GLUTAMINE SYNTHETASE"/>
    <property type="match status" value="1"/>
</dbReference>